<dbReference type="SUPFAM" id="SSF103481">
    <property type="entry name" value="Multidrug resistance efflux transporter EmrE"/>
    <property type="match status" value="2"/>
</dbReference>
<evidence type="ECO:0000256" key="6">
    <source>
        <dbReference type="SAM" id="SignalP"/>
    </source>
</evidence>
<keyword evidence="6" id="KW-0732">Signal</keyword>
<proteinExistence type="predicted"/>
<dbReference type="Proteomes" id="UP000824366">
    <property type="component" value="Chromosome"/>
</dbReference>
<keyword evidence="2 5" id="KW-0812">Transmembrane</keyword>
<feature type="transmembrane region" description="Helical" evidence="5">
    <location>
        <begin position="173"/>
        <end position="193"/>
    </location>
</feature>
<feature type="transmembrane region" description="Helical" evidence="5">
    <location>
        <begin position="145"/>
        <end position="161"/>
    </location>
</feature>
<feature type="transmembrane region" description="Helical" evidence="5">
    <location>
        <begin position="121"/>
        <end position="139"/>
    </location>
</feature>
<evidence type="ECO:0000256" key="1">
    <source>
        <dbReference type="ARBA" id="ARBA00004141"/>
    </source>
</evidence>
<feature type="transmembrane region" description="Helical" evidence="5">
    <location>
        <begin position="199"/>
        <end position="220"/>
    </location>
</feature>
<dbReference type="InterPro" id="IPR050638">
    <property type="entry name" value="AA-Vitamin_Transporters"/>
</dbReference>
<dbReference type="Pfam" id="PF00892">
    <property type="entry name" value="EamA"/>
    <property type="match status" value="1"/>
</dbReference>
<organism evidence="8 9">
    <name type="scientific">Rhodoferax lithotrophicus</name>
    <dbReference type="NCBI Taxonomy" id="2798804"/>
    <lineage>
        <taxon>Bacteria</taxon>
        <taxon>Pseudomonadati</taxon>
        <taxon>Pseudomonadota</taxon>
        <taxon>Betaproteobacteria</taxon>
        <taxon>Burkholderiales</taxon>
        <taxon>Comamonadaceae</taxon>
        <taxon>Rhodoferax</taxon>
    </lineage>
</organism>
<dbReference type="EMBL" id="AP024238">
    <property type="protein sequence ID" value="BCO26619.1"/>
    <property type="molecule type" value="Genomic_DNA"/>
</dbReference>
<dbReference type="InterPro" id="IPR000620">
    <property type="entry name" value="EamA_dom"/>
</dbReference>
<feature type="transmembrane region" description="Helical" evidence="5">
    <location>
        <begin position="257"/>
        <end position="276"/>
    </location>
</feature>
<feature type="signal peptide" evidence="6">
    <location>
        <begin position="1"/>
        <end position="18"/>
    </location>
</feature>
<dbReference type="InterPro" id="IPR037185">
    <property type="entry name" value="EmrE-like"/>
</dbReference>
<dbReference type="PANTHER" id="PTHR32322:SF9">
    <property type="entry name" value="AMINO-ACID METABOLITE EFFLUX PUMP-RELATED"/>
    <property type="match status" value="1"/>
</dbReference>
<accession>A0ABM7MK71</accession>
<feature type="domain" description="EamA" evidence="7">
    <location>
        <begin position="145"/>
        <end position="274"/>
    </location>
</feature>
<sequence>MAKSKLVFLTVVAMLAFAANSLLCRLALRAAHIDAASFTLIRLASGAIVLWLIVRLRGGTVGKHGNWPSAFALFAYAAGFSFAYMTLSAATGALLLFGAVQTTMIGYGLWRGERFGSVQSLGLLLACAGLIGLLLPGLSAPPLDGALLMIFAGIAWGVYSLRGRSSSNATSSTAGNFIRSLPFVAVLSLLMVSRHSLDWVGMGYAITSGAIASGIGYAVWYSALPGLRATNAATVQLSVPVIAALGGALFLDEVITQRLILASIAVLGGITMVILGRTIPK</sequence>
<feature type="chain" id="PRO_5047041251" description="EamA domain-containing protein" evidence="6">
    <location>
        <begin position="19"/>
        <end position="281"/>
    </location>
</feature>
<evidence type="ECO:0000313" key="8">
    <source>
        <dbReference type="EMBL" id="BCO26619.1"/>
    </source>
</evidence>
<feature type="transmembrane region" description="Helical" evidence="5">
    <location>
        <begin position="66"/>
        <end position="84"/>
    </location>
</feature>
<feature type="transmembrane region" description="Helical" evidence="5">
    <location>
        <begin position="232"/>
        <end position="251"/>
    </location>
</feature>
<gene>
    <name evidence="8" type="ORF">MIZ03_1502</name>
</gene>
<evidence type="ECO:0000256" key="5">
    <source>
        <dbReference type="SAM" id="Phobius"/>
    </source>
</evidence>
<evidence type="ECO:0000256" key="4">
    <source>
        <dbReference type="ARBA" id="ARBA00023136"/>
    </source>
</evidence>
<evidence type="ECO:0000256" key="3">
    <source>
        <dbReference type="ARBA" id="ARBA00022989"/>
    </source>
</evidence>
<name>A0ABM7MK71_9BURK</name>
<evidence type="ECO:0000256" key="2">
    <source>
        <dbReference type="ARBA" id="ARBA00022692"/>
    </source>
</evidence>
<feature type="transmembrane region" description="Helical" evidence="5">
    <location>
        <begin position="31"/>
        <end position="54"/>
    </location>
</feature>
<evidence type="ECO:0000313" key="9">
    <source>
        <dbReference type="Proteomes" id="UP000824366"/>
    </source>
</evidence>
<reference evidence="8 9" key="1">
    <citation type="journal article" date="2021" name="Microbiol. Spectr.">
        <title>A Single Bacterium Capable of Oxidation and Reduction of Iron at Circumneutral pH.</title>
        <authorList>
            <person name="Kato S."/>
            <person name="Ohkuma M."/>
        </authorList>
    </citation>
    <scope>NUCLEOTIDE SEQUENCE [LARGE SCALE GENOMIC DNA]</scope>
    <source>
        <strain evidence="8 9">MIZ03</strain>
    </source>
</reference>
<dbReference type="PANTHER" id="PTHR32322">
    <property type="entry name" value="INNER MEMBRANE TRANSPORTER"/>
    <property type="match status" value="1"/>
</dbReference>
<comment type="subcellular location">
    <subcellularLocation>
        <location evidence="1">Membrane</location>
        <topology evidence="1">Multi-pass membrane protein</topology>
    </subcellularLocation>
</comment>
<dbReference type="RefSeq" id="WP_223910368.1">
    <property type="nucleotide sequence ID" value="NZ_AP024238.1"/>
</dbReference>
<keyword evidence="3 5" id="KW-1133">Transmembrane helix</keyword>
<keyword evidence="4 5" id="KW-0472">Membrane</keyword>
<protein>
    <recommendedName>
        <fullName evidence="7">EamA domain-containing protein</fullName>
    </recommendedName>
</protein>
<keyword evidence="9" id="KW-1185">Reference proteome</keyword>
<evidence type="ECO:0000259" key="7">
    <source>
        <dbReference type="Pfam" id="PF00892"/>
    </source>
</evidence>